<evidence type="ECO:0000313" key="10">
    <source>
        <dbReference type="Proteomes" id="UP000243459"/>
    </source>
</evidence>
<comment type="similarity">
    <text evidence="2">Belongs to the actin family. ARP5 subfamily.</text>
</comment>
<evidence type="ECO:0000256" key="1">
    <source>
        <dbReference type="ARBA" id="ARBA00004123"/>
    </source>
</evidence>
<keyword evidence="5" id="KW-0804">Transcription</keyword>
<protein>
    <recommendedName>
        <fullName evidence="3">Actin-related protein 5</fullName>
    </recommendedName>
</protein>
<gene>
    <name evidence="9" type="ORF">A4U43_C05F3230</name>
</gene>
<dbReference type="PANTHER" id="PTHR11937">
    <property type="entry name" value="ACTIN"/>
    <property type="match status" value="1"/>
</dbReference>
<reference evidence="10" key="1">
    <citation type="journal article" date="2017" name="Nat. Commun.">
        <title>The asparagus genome sheds light on the origin and evolution of a young Y chromosome.</title>
        <authorList>
            <person name="Harkess A."/>
            <person name="Zhou J."/>
            <person name="Xu C."/>
            <person name="Bowers J.E."/>
            <person name="Van der Hulst R."/>
            <person name="Ayyampalayam S."/>
            <person name="Mercati F."/>
            <person name="Riccardi P."/>
            <person name="McKain M.R."/>
            <person name="Kakrana A."/>
            <person name="Tang H."/>
            <person name="Ray J."/>
            <person name="Groenendijk J."/>
            <person name="Arikit S."/>
            <person name="Mathioni S.M."/>
            <person name="Nakano M."/>
            <person name="Shan H."/>
            <person name="Telgmann-Rauber A."/>
            <person name="Kanno A."/>
            <person name="Yue Z."/>
            <person name="Chen H."/>
            <person name="Li W."/>
            <person name="Chen Y."/>
            <person name="Xu X."/>
            <person name="Zhang Y."/>
            <person name="Luo S."/>
            <person name="Chen H."/>
            <person name="Gao J."/>
            <person name="Mao Z."/>
            <person name="Pires J.C."/>
            <person name="Luo M."/>
            <person name="Kudrna D."/>
            <person name="Wing R.A."/>
            <person name="Meyers B.C."/>
            <person name="Yi K."/>
            <person name="Kong H."/>
            <person name="Lavrijsen P."/>
            <person name="Sunseri F."/>
            <person name="Falavigna A."/>
            <person name="Ye Y."/>
            <person name="Leebens-Mack J.H."/>
            <person name="Chen G."/>
        </authorList>
    </citation>
    <scope>NUCLEOTIDE SEQUENCE [LARGE SCALE GENOMIC DNA]</scope>
    <source>
        <strain evidence="10">cv. DH0086</strain>
    </source>
</reference>
<organism evidence="9 10">
    <name type="scientific">Asparagus officinalis</name>
    <name type="common">Garden asparagus</name>
    <dbReference type="NCBI Taxonomy" id="4686"/>
    <lineage>
        <taxon>Eukaryota</taxon>
        <taxon>Viridiplantae</taxon>
        <taxon>Streptophyta</taxon>
        <taxon>Embryophyta</taxon>
        <taxon>Tracheophyta</taxon>
        <taxon>Spermatophyta</taxon>
        <taxon>Magnoliopsida</taxon>
        <taxon>Liliopsida</taxon>
        <taxon>Asparagales</taxon>
        <taxon>Asparagaceae</taxon>
        <taxon>Asparagoideae</taxon>
        <taxon>Asparagus</taxon>
    </lineage>
</organism>
<evidence type="ECO:0000256" key="4">
    <source>
        <dbReference type="ARBA" id="ARBA00023015"/>
    </source>
</evidence>
<dbReference type="SMART" id="SM00268">
    <property type="entry name" value="ACTIN"/>
    <property type="match status" value="1"/>
</dbReference>
<feature type="compositionally biased region" description="Low complexity" evidence="8">
    <location>
        <begin position="466"/>
        <end position="480"/>
    </location>
</feature>
<evidence type="ECO:0000256" key="8">
    <source>
        <dbReference type="SAM" id="MobiDB-lite"/>
    </source>
</evidence>
<keyword evidence="6" id="KW-0539">Nucleus</keyword>
<dbReference type="Pfam" id="PF00022">
    <property type="entry name" value="Actin"/>
    <property type="match status" value="1"/>
</dbReference>
<proteinExistence type="inferred from homology"/>
<dbReference type="Gene3D" id="3.30.420.40">
    <property type="match status" value="2"/>
</dbReference>
<keyword evidence="4" id="KW-0805">Transcription regulation</keyword>
<dbReference type="AlphaFoldDB" id="A0A5P1ENZ5"/>
<evidence type="ECO:0000313" key="9">
    <source>
        <dbReference type="EMBL" id="ONK67738.1"/>
    </source>
</evidence>
<feature type="region of interest" description="Disordered" evidence="8">
    <location>
        <begin position="457"/>
        <end position="486"/>
    </location>
</feature>
<dbReference type="InterPro" id="IPR043129">
    <property type="entry name" value="ATPase_NBD"/>
</dbReference>
<feature type="coiled-coil region" evidence="7">
    <location>
        <begin position="299"/>
        <end position="329"/>
    </location>
</feature>
<evidence type="ECO:0000256" key="5">
    <source>
        <dbReference type="ARBA" id="ARBA00023163"/>
    </source>
</evidence>
<dbReference type="InterPro" id="IPR004000">
    <property type="entry name" value="Actin"/>
</dbReference>
<dbReference type="GO" id="GO:0005634">
    <property type="term" value="C:nucleus"/>
    <property type="evidence" value="ECO:0007669"/>
    <property type="project" value="UniProtKB-SubCell"/>
</dbReference>
<dbReference type="OMA" id="YPFTEHV"/>
<evidence type="ECO:0000256" key="2">
    <source>
        <dbReference type="ARBA" id="ARBA00006021"/>
    </source>
</evidence>
<dbReference type="Gramene" id="ONK67738">
    <property type="protein sequence ID" value="ONK67738"/>
    <property type="gene ID" value="A4U43_C05F3230"/>
</dbReference>
<name>A0A5P1ENZ5_ASPOF</name>
<keyword evidence="10" id="KW-1185">Reference proteome</keyword>
<accession>A0A5P1ENZ5</accession>
<dbReference type="FunFam" id="3.30.420.40:FF:000122">
    <property type="entry name" value="ARP5 actin-related protein 5 homolog"/>
    <property type="match status" value="1"/>
</dbReference>
<comment type="subcellular location">
    <subcellularLocation>
        <location evidence="1">Nucleus</location>
    </subcellularLocation>
</comment>
<sequence length="642" mass="73477">MPSIPRQSDYWRFSPDTPIVIDNGGSHFRIGWAGESDPRITFRNVVQRPRHRSTGDTVTIVGDHHDPANLKYFDCTRTSYRSPFDNNVVYQYEIMEYVLDYALDRLGADLKVDHPILMTECICNPISSRSKMAELLFETYGIPSIAFGVDAAFSYKLNQQLGVCNEDGLVVCSGLTTSHVIPFLSGEPVIDACCRTNIGGYHVTDYLKQLLSLKYPNHASSISWEKAEELKREHCYVASDYQSELQLFQKGTKEAEEKTRYWQLPWVPPPREVGPSEEELARKAALREKQGQRLRDMAAAKKSVRISELENELQGLEDLLDQLEEVDEDEIPSILSAAGYVSRHEIDSAVLRVTQSLRKAKGEPDESEDKMDEASLAERFPLVNIPDDMLTPEQIKEKRKQTFLKTTTEGRLRAKQKRVEEELLREKQNQEEEEKRLENPEQYLEQLRAKYKELSEKVEQRKRLKTNGNRTNGNQNSSGNTGRGERLNAAQRERMRLLTTAAFDRGKGEDTFGARDEDWQLYKLMSKDVDEEDEGQDENEAELARISSRLQDIDPEFVPKFEASLLPGTPEFPRYRPLTCGKHFQHFLSAVELAIQMSCKYFSSPQWSEWIKQVSMRWSGSLSAGSLQSMKPSRAECAVLFS</sequence>
<dbReference type="FunFam" id="3.90.640.10:FF:000034">
    <property type="entry name" value="Actin-related protein 5"/>
    <property type="match status" value="1"/>
</dbReference>
<evidence type="ECO:0000256" key="7">
    <source>
        <dbReference type="SAM" id="Coils"/>
    </source>
</evidence>
<dbReference type="Gene3D" id="3.90.640.10">
    <property type="entry name" value="Actin, Chain A, domain 4"/>
    <property type="match status" value="1"/>
</dbReference>
<dbReference type="Proteomes" id="UP000243459">
    <property type="component" value="Chromosome 5"/>
</dbReference>
<dbReference type="CDD" id="cd10211">
    <property type="entry name" value="ASKHA_NBD_Arp5"/>
    <property type="match status" value="1"/>
</dbReference>
<keyword evidence="7" id="KW-0175">Coiled coil</keyword>
<dbReference type="EMBL" id="CM007385">
    <property type="protein sequence ID" value="ONK67738.1"/>
    <property type="molecule type" value="Genomic_DNA"/>
</dbReference>
<feature type="region of interest" description="Disordered" evidence="8">
    <location>
        <begin position="392"/>
        <end position="412"/>
    </location>
</feature>
<dbReference type="SUPFAM" id="SSF53067">
    <property type="entry name" value="Actin-like ATPase domain"/>
    <property type="match status" value="2"/>
</dbReference>
<evidence type="ECO:0000256" key="3">
    <source>
        <dbReference type="ARBA" id="ARBA00021612"/>
    </source>
</evidence>
<evidence type="ECO:0000256" key="6">
    <source>
        <dbReference type="ARBA" id="ARBA00023242"/>
    </source>
</evidence>